<evidence type="ECO:0000256" key="1">
    <source>
        <dbReference type="SAM" id="Phobius"/>
    </source>
</evidence>
<accession>A0ABT2BLL1</accession>
<gene>
    <name evidence="2" type="ORF">NX773_14615</name>
</gene>
<evidence type="ECO:0000313" key="2">
    <source>
        <dbReference type="EMBL" id="MCS0609400.1"/>
    </source>
</evidence>
<dbReference type="RefSeq" id="WP_258857045.1">
    <property type="nucleotide sequence ID" value="NZ_JANUGV010000003.1"/>
</dbReference>
<proteinExistence type="predicted"/>
<dbReference type="Proteomes" id="UP001205861">
    <property type="component" value="Unassembled WGS sequence"/>
</dbReference>
<keyword evidence="3" id="KW-1185">Reference proteome</keyword>
<keyword evidence="1" id="KW-0812">Transmembrane</keyword>
<keyword evidence="1" id="KW-0472">Membrane</keyword>
<evidence type="ECO:0008006" key="4">
    <source>
        <dbReference type="Google" id="ProtNLM"/>
    </source>
</evidence>
<evidence type="ECO:0000313" key="3">
    <source>
        <dbReference type="Proteomes" id="UP001205861"/>
    </source>
</evidence>
<comment type="caution">
    <text evidence="2">The sequence shown here is derived from an EMBL/GenBank/DDBJ whole genome shotgun (WGS) entry which is preliminary data.</text>
</comment>
<name>A0ABT2BLL1_9BURK</name>
<feature type="transmembrane region" description="Helical" evidence="1">
    <location>
        <begin position="56"/>
        <end position="79"/>
    </location>
</feature>
<protein>
    <recommendedName>
        <fullName evidence="4">DUF1640 domain-containing protein</fullName>
    </recommendedName>
</protein>
<organism evidence="2 3">
    <name type="scientific">Massilia solisilvae</name>
    <dbReference type="NCBI Taxonomy" id="1811225"/>
    <lineage>
        <taxon>Bacteria</taxon>
        <taxon>Pseudomonadati</taxon>
        <taxon>Pseudomonadota</taxon>
        <taxon>Betaproteobacteria</taxon>
        <taxon>Burkholderiales</taxon>
        <taxon>Oxalobacteraceae</taxon>
        <taxon>Telluria group</taxon>
        <taxon>Massilia</taxon>
    </lineage>
</organism>
<keyword evidence="1" id="KW-1133">Transmembrane helix</keyword>
<sequence>MATNPTEATADPYRLDHRLTVLETRSDTILPTLATKADLADLKSELRAEFVSLSRWMATLLVTVVLGFAGMFVTMFTMLHH</sequence>
<reference evidence="2 3" key="1">
    <citation type="submission" date="2022-08" db="EMBL/GenBank/DDBJ databases">
        <title>Reclassification of Massilia species as members of the genera Telluria, Duganella, Pseudoduganella, Mokoshia gen. nov. and Zemynaea gen. nov. using orthogonal and non-orthogonal genome-based approaches.</title>
        <authorList>
            <person name="Bowman J.P."/>
        </authorList>
    </citation>
    <scope>NUCLEOTIDE SEQUENCE [LARGE SCALE GENOMIC DNA]</scope>
    <source>
        <strain evidence="2 3">JCM 31607</strain>
    </source>
</reference>
<dbReference type="EMBL" id="JANUGV010000003">
    <property type="protein sequence ID" value="MCS0609400.1"/>
    <property type="molecule type" value="Genomic_DNA"/>
</dbReference>